<feature type="transmembrane region" description="Helical" evidence="1">
    <location>
        <begin position="212"/>
        <end position="233"/>
    </location>
</feature>
<accession>A0ABV9XYY6</accession>
<organism evidence="2 3">
    <name type="scientific">Saccharothrix xinjiangensis</name>
    <dbReference type="NCBI Taxonomy" id="204798"/>
    <lineage>
        <taxon>Bacteria</taxon>
        <taxon>Bacillati</taxon>
        <taxon>Actinomycetota</taxon>
        <taxon>Actinomycetes</taxon>
        <taxon>Pseudonocardiales</taxon>
        <taxon>Pseudonocardiaceae</taxon>
        <taxon>Saccharothrix</taxon>
    </lineage>
</organism>
<keyword evidence="1" id="KW-0472">Membrane</keyword>
<keyword evidence="1" id="KW-0812">Transmembrane</keyword>
<proteinExistence type="predicted"/>
<reference evidence="3" key="1">
    <citation type="journal article" date="2019" name="Int. J. Syst. Evol. Microbiol.">
        <title>The Global Catalogue of Microorganisms (GCM) 10K type strain sequencing project: providing services to taxonomists for standard genome sequencing and annotation.</title>
        <authorList>
            <consortium name="The Broad Institute Genomics Platform"/>
            <consortium name="The Broad Institute Genome Sequencing Center for Infectious Disease"/>
            <person name="Wu L."/>
            <person name="Ma J."/>
        </authorList>
    </citation>
    <scope>NUCLEOTIDE SEQUENCE [LARGE SCALE GENOMIC DNA]</scope>
    <source>
        <strain evidence="3">KCTC 12848</strain>
    </source>
</reference>
<protein>
    <submittedName>
        <fullName evidence="2">Uncharacterized protein</fullName>
    </submittedName>
</protein>
<comment type="caution">
    <text evidence="2">The sequence shown here is derived from an EMBL/GenBank/DDBJ whole genome shotgun (WGS) entry which is preliminary data.</text>
</comment>
<keyword evidence="1" id="KW-1133">Transmembrane helix</keyword>
<sequence>MEAKAAGQADPNGLDDTGRELESLRSAARWIVGASASVLAVVVAGVQFSAIGEVDDLAPTGFGVALLAALTALTCTGAVLWLAARVLVPPRWTMTELAHVELTEPEKWAGHWANAELRGRRALLAPLSELRLSHLYRHHRALFVASVELVERGRAVVEKDLLGTTGARVTYHAGAQEDVDRLHQRLHLAEQLSERVVDTVNLADVHRRYRRLIGLLPWLGGAALVGVATFVLVTAPPGGTPVTGPVEVQVRFTEDPDALADADLPPGCRGLTVTGVAVGGTLEEPVVTSIERAECVLRQVELPKGTAAVIPSVPKS</sequence>
<feature type="transmembrane region" description="Helical" evidence="1">
    <location>
        <begin position="27"/>
        <end position="50"/>
    </location>
</feature>
<dbReference type="Proteomes" id="UP001595833">
    <property type="component" value="Unassembled WGS sequence"/>
</dbReference>
<dbReference type="RefSeq" id="WP_344034338.1">
    <property type="nucleotide sequence ID" value="NZ_BAAAKE010000001.1"/>
</dbReference>
<evidence type="ECO:0000256" key="1">
    <source>
        <dbReference type="SAM" id="Phobius"/>
    </source>
</evidence>
<gene>
    <name evidence="2" type="ORF">ACFPFM_11390</name>
</gene>
<keyword evidence="3" id="KW-1185">Reference proteome</keyword>
<dbReference type="EMBL" id="JBHSJB010000011">
    <property type="protein sequence ID" value="MFC5054359.1"/>
    <property type="molecule type" value="Genomic_DNA"/>
</dbReference>
<evidence type="ECO:0000313" key="3">
    <source>
        <dbReference type="Proteomes" id="UP001595833"/>
    </source>
</evidence>
<feature type="transmembrane region" description="Helical" evidence="1">
    <location>
        <begin position="62"/>
        <end position="84"/>
    </location>
</feature>
<name>A0ABV9XYY6_9PSEU</name>
<evidence type="ECO:0000313" key="2">
    <source>
        <dbReference type="EMBL" id="MFC5054359.1"/>
    </source>
</evidence>